<dbReference type="InterPro" id="IPR003594">
    <property type="entry name" value="HATPase_dom"/>
</dbReference>
<evidence type="ECO:0000256" key="3">
    <source>
        <dbReference type="ARBA" id="ARBA00022679"/>
    </source>
</evidence>
<keyword evidence="7" id="KW-1133">Transmembrane helix</keyword>
<dbReference type="RefSeq" id="WP_183573859.1">
    <property type="nucleotide sequence ID" value="NZ_JACHOP010000036.1"/>
</dbReference>
<dbReference type="InterPro" id="IPR003660">
    <property type="entry name" value="HAMP_dom"/>
</dbReference>
<dbReference type="EMBL" id="JACHOP010000036">
    <property type="protein sequence ID" value="MBB5760157.1"/>
    <property type="molecule type" value="Genomic_DNA"/>
</dbReference>
<proteinExistence type="predicted"/>
<dbReference type="Gene3D" id="6.10.340.10">
    <property type="match status" value="1"/>
</dbReference>
<sequence length="478" mass="52297">MSRPALLGGTPSKRPTRFDLKQALVVRLILVALFCVIGSALFNLHNTAQEATDQNREVAAGIEQHLVTQLMRIETALDRADRFPDWDAIARNSLRSGQCIEFLKPNNSVGNSLCSGIDQSTLRAPLWFVGAYKLLFLSHTDIVRPLASRGQAKGAIRATIAPEAVAERGWLELSRMLGVWGAMIAAQCVLVYVVVHHALKPTDDILAGINRLSNGDLTVTLPAYELNELARIAEVFNELARKLQTTTRERAELARQLVDAQERERAHIARELHDDVAQQVAALSVVARSIQKLIGPAVPQATRECNELVKMCSTALRSLRETLIHLQPPEIDELGLVASLQELIDTKNGATGNTTRLSFHHEGRFDRLPIDTAAHVYRIAQEAVNNALRHAQARTVDVRLWKTGERIELTVRDDGLGPGPTWTAVRGQNSGVGLIGMRERIFALNGDFYAGEGAPSGFEVRVSFPHTAQPASTTGGAA</sequence>
<dbReference type="Pfam" id="PF00672">
    <property type="entry name" value="HAMP"/>
    <property type="match status" value="1"/>
</dbReference>
<dbReference type="Proteomes" id="UP000583454">
    <property type="component" value="Unassembled WGS sequence"/>
</dbReference>
<evidence type="ECO:0000256" key="7">
    <source>
        <dbReference type="SAM" id="Phobius"/>
    </source>
</evidence>
<keyword evidence="7" id="KW-0812">Transmembrane</keyword>
<dbReference type="CDD" id="cd06225">
    <property type="entry name" value="HAMP"/>
    <property type="match status" value="1"/>
</dbReference>
<dbReference type="Gene3D" id="3.30.565.10">
    <property type="entry name" value="Histidine kinase-like ATPase, C-terminal domain"/>
    <property type="match status" value="1"/>
</dbReference>
<dbReference type="CDD" id="cd16917">
    <property type="entry name" value="HATPase_UhpB-NarQ-NarX-like"/>
    <property type="match status" value="1"/>
</dbReference>
<evidence type="ECO:0000256" key="1">
    <source>
        <dbReference type="ARBA" id="ARBA00004370"/>
    </source>
</evidence>
<protein>
    <submittedName>
        <fullName evidence="9">Signal transduction histidine kinase</fullName>
    </submittedName>
</protein>
<dbReference type="Pfam" id="PF07730">
    <property type="entry name" value="HisKA_3"/>
    <property type="match status" value="1"/>
</dbReference>
<dbReference type="PANTHER" id="PTHR24421:SF58">
    <property type="entry name" value="SIGNAL TRANSDUCTION HISTIDINE-PROTEIN KINASE_PHOSPHATASE UHPB"/>
    <property type="match status" value="1"/>
</dbReference>
<comment type="caution">
    <text evidence="9">The sequence shown here is derived from an EMBL/GenBank/DDBJ whole genome shotgun (WGS) entry which is preliminary data.</text>
</comment>
<feature type="coiled-coil region" evidence="6">
    <location>
        <begin position="236"/>
        <end position="263"/>
    </location>
</feature>
<organism evidence="9 10">
    <name type="scientific">Methylorubrum rhodinum</name>
    <dbReference type="NCBI Taxonomy" id="29428"/>
    <lineage>
        <taxon>Bacteria</taxon>
        <taxon>Pseudomonadati</taxon>
        <taxon>Pseudomonadota</taxon>
        <taxon>Alphaproteobacteria</taxon>
        <taxon>Hyphomicrobiales</taxon>
        <taxon>Methylobacteriaceae</taxon>
        <taxon>Methylorubrum</taxon>
    </lineage>
</organism>
<feature type="domain" description="HAMP" evidence="8">
    <location>
        <begin position="196"/>
        <end position="248"/>
    </location>
</feature>
<keyword evidence="5" id="KW-0902">Two-component regulatory system</keyword>
<keyword evidence="2" id="KW-0597">Phosphoprotein</keyword>
<feature type="transmembrane region" description="Helical" evidence="7">
    <location>
        <begin position="177"/>
        <end position="195"/>
    </location>
</feature>
<dbReference type="Pfam" id="PF02518">
    <property type="entry name" value="HATPase_c"/>
    <property type="match status" value="1"/>
</dbReference>
<name>A0A840ZTK1_9HYPH</name>
<evidence type="ECO:0000313" key="10">
    <source>
        <dbReference type="Proteomes" id="UP000583454"/>
    </source>
</evidence>
<dbReference type="PANTHER" id="PTHR24421">
    <property type="entry name" value="NITRATE/NITRITE SENSOR PROTEIN NARX-RELATED"/>
    <property type="match status" value="1"/>
</dbReference>
<reference evidence="9 10" key="1">
    <citation type="submission" date="2020-08" db="EMBL/GenBank/DDBJ databases">
        <title>Genomic Encyclopedia of Type Strains, Phase IV (KMG-IV): sequencing the most valuable type-strain genomes for metagenomic binning, comparative biology and taxonomic classification.</title>
        <authorList>
            <person name="Goeker M."/>
        </authorList>
    </citation>
    <scope>NUCLEOTIDE SEQUENCE [LARGE SCALE GENOMIC DNA]</scope>
    <source>
        <strain evidence="9 10">DSM 2163</strain>
    </source>
</reference>
<evidence type="ECO:0000256" key="2">
    <source>
        <dbReference type="ARBA" id="ARBA00022553"/>
    </source>
</evidence>
<evidence type="ECO:0000313" key="9">
    <source>
        <dbReference type="EMBL" id="MBB5760157.1"/>
    </source>
</evidence>
<dbReference type="GO" id="GO:0000155">
    <property type="term" value="F:phosphorelay sensor kinase activity"/>
    <property type="evidence" value="ECO:0007669"/>
    <property type="project" value="InterPro"/>
</dbReference>
<dbReference type="InterPro" id="IPR011712">
    <property type="entry name" value="Sig_transdc_His_kin_sub3_dim/P"/>
</dbReference>
<accession>A0A840ZTK1</accession>
<comment type="subcellular location">
    <subcellularLocation>
        <location evidence="1">Membrane</location>
    </subcellularLocation>
</comment>
<evidence type="ECO:0000259" key="8">
    <source>
        <dbReference type="PROSITE" id="PS50885"/>
    </source>
</evidence>
<dbReference type="PROSITE" id="PS50885">
    <property type="entry name" value="HAMP"/>
    <property type="match status" value="1"/>
</dbReference>
<keyword evidence="6" id="KW-0175">Coiled coil</keyword>
<evidence type="ECO:0000256" key="5">
    <source>
        <dbReference type="ARBA" id="ARBA00023012"/>
    </source>
</evidence>
<dbReference type="InterPro" id="IPR050482">
    <property type="entry name" value="Sensor_HK_TwoCompSys"/>
</dbReference>
<dbReference type="GO" id="GO:0046983">
    <property type="term" value="F:protein dimerization activity"/>
    <property type="evidence" value="ECO:0007669"/>
    <property type="project" value="InterPro"/>
</dbReference>
<evidence type="ECO:0000256" key="6">
    <source>
        <dbReference type="SAM" id="Coils"/>
    </source>
</evidence>
<dbReference type="GO" id="GO:0016020">
    <property type="term" value="C:membrane"/>
    <property type="evidence" value="ECO:0007669"/>
    <property type="project" value="UniProtKB-SubCell"/>
</dbReference>
<dbReference type="InterPro" id="IPR036890">
    <property type="entry name" value="HATPase_C_sf"/>
</dbReference>
<dbReference type="SMART" id="SM00304">
    <property type="entry name" value="HAMP"/>
    <property type="match status" value="1"/>
</dbReference>
<dbReference type="AlphaFoldDB" id="A0A840ZTK1"/>
<dbReference type="SMART" id="SM00387">
    <property type="entry name" value="HATPase_c"/>
    <property type="match status" value="1"/>
</dbReference>
<dbReference type="Gene3D" id="1.20.5.1930">
    <property type="match status" value="1"/>
</dbReference>
<evidence type="ECO:0000256" key="4">
    <source>
        <dbReference type="ARBA" id="ARBA00022777"/>
    </source>
</evidence>
<gene>
    <name evidence="9" type="ORF">HNR00_004903</name>
</gene>
<dbReference type="SUPFAM" id="SSF55874">
    <property type="entry name" value="ATPase domain of HSP90 chaperone/DNA topoisomerase II/histidine kinase"/>
    <property type="match status" value="1"/>
</dbReference>
<keyword evidence="3" id="KW-0808">Transferase</keyword>
<feature type="transmembrane region" description="Helical" evidence="7">
    <location>
        <begin position="24"/>
        <end position="44"/>
    </location>
</feature>
<keyword evidence="4 9" id="KW-0418">Kinase</keyword>
<keyword evidence="7" id="KW-0472">Membrane</keyword>
<keyword evidence="10" id="KW-1185">Reference proteome</keyword>